<keyword evidence="2" id="KW-1185">Reference proteome</keyword>
<dbReference type="InterPro" id="IPR003477">
    <property type="entry name" value="PemK-like"/>
</dbReference>
<dbReference type="Gene3D" id="2.30.30.110">
    <property type="match status" value="1"/>
</dbReference>
<name>A0A9X2KG73_9HYPH</name>
<dbReference type="SUPFAM" id="SSF50118">
    <property type="entry name" value="Cell growth inhibitor/plasmid maintenance toxic component"/>
    <property type="match status" value="1"/>
</dbReference>
<accession>A0A9X2KG73</accession>
<reference evidence="1" key="1">
    <citation type="submission" date="2022-03" db="EMBL/GenBank/DDBJ databases">
        <title>Aurantimonas Liuensis sp. Nov., isolated from the hadal seawater of the Mariana Trench.</title>
        <authorList>
            <person name="Liu R."/>
        </authorList>
    </citation>
    <scope>NUCLEOTIDE SEQUENCE</scope>
    <source>
        <strain evidence="1">LRZ36</strain>
    </source>
</reference>
<dbReference type="PANTHER" id="PTHR33988">
    <property type="entry name" value="ENDORIBONUCLEASE MAZF-RELATED"/>
    <property type="match status" value="1"/>
</dbReference>
<dbReference type="RefSeq" id="WP_253964806.1">
    <property type="nucleotide sequence ID" value="NZ_JALHBS010000074.1"/>
</dbReference>
<dbReference type="EMBL" id="JALHBS010000074">
    <property type="protein sequence ID" value="MCP3055975.1"/>
    <property type="molecule type" value="Genomic_DNA"/>
</dbReference>
<dbReference type="InterPro" id="IPR011067">
    <property type="entry name" value="Plasmid_toxin/cell-grow_inhib"/>
</dbReference>
<organism evidence="1 2">
    <name type="scientific">Aurantimonas marianensis</name>
    <dbReference type="NCBI Taxonomy" id="2920428"/>
    <lineage>
        <taxon>Bacteria</taxon>
        <taxon>Pseudomonadati</taxon>
        <taxon>Pseudomonadota</taxon>
        <taxon>Alphaproteobacteria</taxon>
        <taxon>Hyphomicrobiales</taxon>
        <taxon>Aurantimonadaceae</taxon>
        <taxon>Aurantimonas</taxon>
    </lineage>
</organism>
<gene>
    <name evidence="1" type="ORF">MJ956_12605</name>
</gene>
<dbReference type="AlphaFoldDB" id="A0A9X2KG73"/>
<dbReference type="GO" id="GO:0006402">
    <property type="term" value="P:mRNA catabolic process"/>
    <property type="evidence" value="ECO:0007669"/>
    <property type="project" value="TreeGrafter"/>
</dbReference>
<comment type="caution">
    <text evidence="1">The sequence shown here is derived from an EMBL/GenBank/DDBJ whole genome shotgun (WGS) entry which is preliminary data.</text>
</comment>
<evidence type="ECO:0000313" key="2">
    <source>
        <dbReference type="Proteomes" id="UP001155220"/>
    </source>
</evidence>
<dbReference type="GO" id="GO:0003677">
    <property type="term" value="F:DNA binding"/>
    <property type="evidence" value="ECO:0007669"/>
    <property type="project" value="InterPro"/>
</dbReference>
<dbReference type="GO" id="GO:0004521">
    <property type="term" value="F:RNA endonuclease activity"/>
    <property type="evidence" value="ECO:0007669"/>
    <property type="project" value="TreeGrafter"/>
</dbReference>
<sequence length="127" mass="13766">MKRGDVVLVSGKGDYGKSRPAIVVQADYLAEHLGSVTVVPFTSDLSNDISIRFLVEPHPSNGLRERSQAMVDKIQTYPREKVFGPIGTLEPEQMMQIERALITFLQLASSLLAGPSTIPSISQGATP</sequence>
<dbReference type="GO" id="GO:0016075">
    <property type="term" value="P:rRNA catabolic process"/>
    <property type="evidence" value="ECO:0007669"/>
    <property type="project" value="TreeGrafter"/>
</dbReference>
<dbReference type="Proteomes" id="UP001155220">
    <property type="component" value="Unassembled WGS sequence"/>
</dbReference>
<protein>
    <submittedName>
        <fullName evidence="1">Type II toxin-antitoxin system PemK/MazF family toxin</fullName>
    </submittedName>
</protein>
<proteinExistence type="predicted"/>
<dbReference type="PANTHER" id="PTHR33988:SF1">
    <property type="entry name" value="ENDORIBONUCLEASE MAZF7-RELATED"/>
    <property type="match status" value="1"/>
</dbReference>
<evidence type="ECO:0000313" key="1">
    <source>
        <dbReference type="EMBL" id="MCP3055975.1"/>
    </source>
</evidence>
<dbReference type="Pfam" id="PF02452">
    <property type="entry name" value="PemK_toxin"/>
    <property type="match status" value="1"/>
</dbReference>